<proteinExistence type="predicted"/>
<dbReference type="Proteomes" id="UP001180715">
    <property type="component" value="Unassembled WGS sequence"/>
</dbReference>
<feature type="compositionally biased region" description="Basic residues" evidence="1">
    <location>
        <begin position="241"/>
        <end position="252"/>
    </location>
</feature>
<organism evidence="3 4">
    <name type="scientific">Pseudoglutamicibacter albus</name>
    <dbReference type="NCBI Taxonomy" id="98671"/>
    <lineage>
        <taxon>Bacteria</taxon>
        <taxon>Bacillati</taxon>
        <taxon>Actinomycetota</taxon>
        <taxon>Actinomycetes</taxon>
        <taxon>Micrococcales</taxon>
        <taxon>Micrococcaceae</taxon>
        <taxon>Pseudoglutamicibacter</taxon>
    </lineage>
</organism>
<accession>A0ABU1Z1H7</accession>
<dbReference type="EMBL" id="JAVDXX010000001">
    <property type="protein sequence ID" value="MDR7294472.1"/>
    <property type="molecule type" value="Genomic_DNA"/>
</dbReference>
<dbReference type="Gene3D" id="3.40.50.1820">
    <property type="entry name" value="alpha/beta hydrolase"/>
    <property type="match status" value="1"/>
</dbReference>
<dbReference type="PANTHER" id="PTHR43798">
    <property type="entry name" value="MONOACYLGLYCEROL LIPASE"/>
    <property type="match status" value="1"/>
</dbReference>
<gene>
    <name evidence="3" type="ORF">J2S67_001740</name>
</gene>
<evidence type="ECO:0000313" key="3">
    <source>
        <dbReference type="EMBL" id="MDR7294472.1"/>
    </source>
</evidence>
<dbReference type="RefSeq" id="WP_083285455.1">
    <property type="nucleotide sequence ID" value="NZ_JAVDXX010000001.1"/>
</dbReference>
<dbReference type="InterPro" id="IPR000073">
    <property type="entry name" value="AB_hydrolase_1"/>
</dbReference>
<evidence type="ECO:0000313" key="4">
    <source>
        <dbReference type="Proteomes" id="UP001180715"/>
    </source>
</evidence>
<dbReference type="PANTHER" id="PTHR43798:SF33">
    <property type="entry name" value="HYDROLASE, PUTATIVE (AFU_ORTHOLOGUE AFUA_2G14860)-RELATED"/>
    <property type="match status" value="1"/>
</dbReference>
<dbReference type="InterPro" id="IPR050266">
    <property type="entry name" value="AB_hydrolase_sf"/>
</dbReference>
<dbReference type="PRINTS" id="PR00111">
    <property type="entry name" value="ABHYDROLASE"/>
</dbReference>
<comment type="caution">
    <text evidence="3">The sequence shown here is derived from an EMBL/GenBank/DDBJ whole genome shotgun (WGS) entry which is preliminary data.</text>
</comment>
<dbReference type="InterPro" id="IPR029058">
    <property type="entry name" value="AB_hydrolase_fold"/>
</dbReference>
<evidence type="ECO:0000259" key="2">
    <source>
        <dbReference type="Pfam" id="PF12697"/>
    </source>
</evidence>
<name>A0ABU1Z1H7_9MICC</name>
<reference evidence="3" key="1">
    <citation type="submission" date="2023-07" db="EMBL/GenBank/DDBJ databases">
        <title>Sequencing the genomes of 1000 actinobacteria strains.</title>
        <authorList>
            <person name="Klenk H.-P."/>
        </authorList>
    </citation>
    <scope>NUCLEOTIDE SEQUENCE</scope>
    <source>
        <strain evidence="3">DSM 13068</strain>
    </source>
</reference>
<sequence length="277" mass="29198">MVAPALRTHRLTDPAANKPLLLVGPGIGTGVQELWNTTAQHLADDFEVIGYNLPGHAGAPAHTDPYSVKELADAAAALVADQPAERRIYFAGVSISGGVAMELALHHPERFAAVAVVCSAPKIGEPEAWEERAQAAAANGTEIMVPFCREGWFAPGFIDENPAQSDALLDNLRQADLASYVTICRALGTYDVRADLATVTIPVLTINGAHDHVCPPSEGATIAAGVPHGKAVTFNHVAHLAPRRRPRTHSRRTPTLLPRVGLGDGGESSGSWGSRLS</sequence>
<feature type="region of interest" description="Disordered" evidence="1">
    <location>
        <begin position="241"/>
        <end position="277"/>
    </location>
</feature>
<feature type="domain" description="AB hydrolase-1" evidence="2">
    <location>
        <begin position="21"/>
        <end position="242"/>
    </location>
</feature>
<evidence type="ECO:0000256" key="1">
    <source>
        <dbReference type="SAM" id="MobiDB-lite"/>
    </source>
</evidence>
<protein>
    <submittedName>
        <fullName evidence="3">3-oxoadipate enol-lactonase</fullName>
    </submittedName>
</protein>
<dbReference type="Pfam" id="PF12697">
    <property type="entry name" value="Abhydrolase_6"/>
    <property type="match status" value="1"/>
</dbReference>
<keyword evidence="4" id="KW-1185">Reference proteome</keyword>
<dbReference type="SUPFAM" id="SSF53474">
    <property type="entry name" value="alpha/beta-Hydrolases"/>
    <property type="match status" value="1"/>
</dbReference>